<dbReference type="GO" id="GO:0042761">
    <property type="term" value="P:very long-chain fatty acid biosynthetic process"/>
    <property type="evidence" value="ECO:0007669"/>
    <property type="project" value="TreeGrafter"/>
</dbReference>
<name>A0A7G3ZJZ1_9SACH</name>
<dbReference type="EMBL" id="CP059251">
    <property type="protein sequence ID" value="QLL33827.1"/>
    <property type="molecule type" value="Genomic_DNA"/>
</dbReference>
<keyword evidence="8 14" id="KW-1133">Transmembrane helix</keyword>
<feature type="transmembrane region" description="Helical" evidence="14">
    <location>
        <begin position="21"/>
        <end position="43"/>
    </location>
</feature>
<proteinExistence type="inferred from homology"/>
<dbReference type="InterPro" id="IPR007482">
    <property type="entry name" value="Tyr_Pase-like_PTPLA"/>
</dbReference>
<evidence type="ECO:0000256" key="11">
    <source>
        <dbReference type="ARBA" id="ARBA00023160"/>
    </source>
</evidence>
<evidence type="ECO:0000256" key="8">
    <source>
        <dbReference type="ARBA" id="ARBA00022989"/>
    </source>
</evidence>
<dbReference type="GO" id="GO:0005789">
    <property type="term" value="C:endoplasmic reticulum membrane"/>
    <property type="evidence" value="ECO:0007669"/>
    <property type="project" value="UniProtKB-SubCell"/>
</dbReference>
<feature type="transmembrane region" description="Helical" evidence="14">
    <location>
        <begin position="117"/>
        <end position="136"/>
    </location>
</feature>
<evidence type="ECO:0000256" key="7">
    <source>
        <dbReference type="ARBA" id="ARBA00022832"/>
    </source>
</evidence>
<evidence type="ECO:0000256" key="4">
    <source>
        <dbReference type="ARBA" id="ARBA00013122"/>
    </source>
</evidence>
<evidence type="ECO:0000256" key="12">
    <source>
        <dbReference type="ARBA" id="ARBA00023239"/>
    </source>
</evidence>
<comment type="caution">
    <text evidence="14">Lacks conserved residue(s) required for the propagation of feature annotation.</text>
</comment>
<comment type="pathway">
    <text evidence="2 14">Lipid metabolism; fatty acid biosynthesis.</text>
</comment>
<keyword evidence="14" id="KW-0256">Endoplasmic reticulum</keyword>
<evidence type="ECO:0000256" key="13">
    <source>
        <dbReference type="ARBA" id="ARBA00036671"/>
    </source>
</evidence>
<reference evidence="15 16" key="1">
    <citation type="submission" date="2020-06" db="EMBL/GenBank/DDBJ databases">
        <title>The yeast mating-type switching endonuclease HO is a domesticated member of an unorthodox homing genetic element family.</title>
        <authorList>
            <person name="Coughlan A.Y."/>
            <person name="Lombardi L."/>
            <person name="Braun-Galleani S."/>
            <person name="Martos A.R."/>
            <person name="Galeote V."/>
            <person name="Bigey F."/>
            <person name="Dequin S."/>
            <person name="Byrne K.P."/>
            <person name="Wolfe K.H."/>
        </authorList>
    </citation>
    <scope>NUCLEOTIDE SEQUENCE [LARGE SCALE GENOMIC DNA]</scope>
    <source>
        <strain evidence="15 16">CBS764</strain>
    </source>
</reference>
<evidence type="ECO:0000256" key="6">
    <source>
        <dbReference type="ARBA" id="ARBA00022692"/>
    </source>
</evidence>
<evidence type="ECO:0000256" key="2">
    <source>
        <dbReference type="ARBA" id="ARBA00005194"/>
    </source>
</evidence>
<dbReference type="Proteomes" id="UP000515788">
    <property type="component" value="Chromosome 6"/>
</dbReference>
<accession>A0A7G3ZJZ1</accession>
<dbReference type="PANTHER" id="PTHR11035:SF3">
    <property type="entry name" value="VERY-LONG-CHAIN (3R)-3-HYDROXYACYL-COA DEHYDRATASE"/>
    <property type="match status" value="1"/>
</dbReference>
<dbReference type="RefSeq" id="XP_037140501.1">
    <property type="nucleotide sequence ID" value="XM_037284605.1"/>
</dbReference>
<keyword evidence="12 14" id="KW-0456">Lyase</keyword>
<dbReference type="UniPathway" id="UPA00094"/>
<evidence type="ECO:0000256" key="1">
    <source>
        <dbReference type="ARBA" id="ARBA00004141"/>
    </source>
</evidence>
<keyword evidence="16" id="KW-1185">Reference proteome</keyword>
<comment type="catalytic activity">
    <reaction evidence="13 14">
        <text>a very-long-chain (3R)-3-hydroxyacyl-CoA = a very-long-chain (2E)-enoyl-CoA + H2O</text>
        <dbReference type="Rhea" id="RHEA:45812"/>
        <dbReference type="ChEBI" id="CHEBI:15377"/>
        <dbReference type="ChEBI" id="CHEBI:83728"/>
        <dbReference type="ChEBI" id="CHEBI:85440"/>
        <dbReference type="EC" id="4.2.1.134"/>
    </reaction>
</comment>
<dbReference type="EC" id="4.2.1.134" evidence="4 14"/>
<dbReference type="OrthoDB" id="46988at2759"/>
<keyword evidence="10 14" id="KW-0472">Membrane</keyword>
<evidence type="ECO:0000256" key="5">
    <source>
        <dbReference type="ARBA" id="ARBA00022516"/>
    </source>
</evidence>
<keyword evidence="7 14" id="KW-0276">Fatty acid metabolism</keyword>
<comment type="similarity">
    <text evidence="3 14">Belongs to the very long-chain fatty acids dehydratase HACD family.</text>
</comment>
<protein>
    <recommendedName>
        <fullName evidence="4 14">Very-long-chain (3R)-3-hydroxyacyl-CoA dehydratase</fullName>
        <ecNumber evidence="4 14">4.2.1.134</ecNumber>
    </recommendedName>
</protein>
<evidence type="ECO:0000313" key="16">
    <source>
        <dbReference type="Proteomes" id="UP000515788"/>
    </source>
</evidence>
<dbReference type="KEGG" id="tgb:HG536_0F01520"/>
<evidence type="ECO:0000256" key="14">
    <source>
        <dbReference type="RuleBase" id="RU363109"/>
    </source>
</evidence>
<keyword evidence="9 14" id="KW-0443">Lipid metabolism</keyword>
<dbReference type="GO" id="GO:0030148">
    <property type="term" value="P:sphingolipid biosynthetic process"/>
    <property type="evidence" value="ECO:0007669"/>
    <property type="project" value="TreeGrafter"/>
</dbReference>
<dbReference type="PANTHER" id="PTHR11035">
    <property type="entry name" value="VERY-LONG-CHAIN (3R)-3-HYDROXYACYL-COA DEHYDRATASE"/>
    <property type="match status" value="1"/>
</dbReference>
<organism evidence="15 16">
    <name type="scientific">Torulaspora globosa</name>
    <dbReference type="NCBI Taxonomy" id="48254"/>
    <lineage>
        <taxon>Eukaryota</taxon>
        <taxon>Fungi</taxon>
        <taxon>Dikarya</taxon>
        <taxon>Ascomycota</taxon>
        <taxon>Saccharomycotina</taxon>
        <taxon>Saccharomycetes</taxon>
        <taxon>Saccharomycetales</taxon>
        <taxon>Saccharomycetaceae</taxon>
        <taxon>Torulaspora</taxon>
    </lineage>
</organism>
<evidence type="ECO:0000256" key="3">
    <source>
        <dbReference type="ARBA" id="ARBA00007811"/>
    </source>
</evidence>
<dbReference type="AlphaFoldDB" id="A0A7G3ZJZ1"/>
<dbReference type="GO" id="GO:0102158">
    <property type="term" value="F:very-long-chain (3R)-3-hydroxyacyl-CoA dehydratase activity"/>
    <property type="evidence" value="ECO:0007669"/>
    <property type="project" value="UniProtKB-EC"/>
</dbReference>
<comment type="subcellular location">
    <subcellularLocation>
        <location evidence="14">Endoplasmic reticulum membrane</location>
        <topology evidence="14">Multi-pass membrane protein</topology>
    </subcellularLocation>
    <subcellularLocation>
        <location evidence="1">Membrane</location>
        <topology evidence="1">Multi-pass membrane protein</topology>
    </subcellularLocation>
</comment>
<gene>
    <name evidence="15" type="ORF">HG536_0F01520</name>
</gene>
<evidence type="ECO:0000256" key="10">
    <source>
        <dbReference type="ARBA" id="ARBA00023136"/>
    </source>
</evidence>
<keyword evidence="11 14" id="KW-0275">Fatty acid biosynthesis</keyword>
<evidence type="ECO:0000313" key="15">
    <source>
        <dbReference type="EMBL" id="QLL33827.1"/>
    </source>
</evidence>
<feature type="transmembrane region" description="Helical" evidence="14">
    <location>
        <begin position="190"/>
        <end position="213"/>
    </location>
</feature>
<dbReference type="GeneID" id="59327042"/>
<sequence>MGNIKMPLKSGKTAMPRKVSSPFRFLPLYNFLSALSWGFILYNVVSIFPKVGQPQFYSDTKQFVTYIQCGAVIEILNSALGIVRSPLLTTCAQVASRLLVVLGIFQCVPDTEAAKTILYVTLLTAWSITEVVRYLFYFCTLCFKNGPPVPLTFLRYNLFLVLYPLGVASELLIIHSALPLAESTYGAPYKWALIAGMLAYVPGFPVLFGHMLAQRKKVMKSLSNAGYDKTK</sequence>
<feature type="transmembrane region" description="Helical" evidence="14">
    <location>
        <begin position="156"/>
        <end position="178"/>
    </location>
</feature>
<keyword evidence="6 14" id="KW-0812">Transmembrane</keyword>
<dbReference type="GO" id="GO:0030497">
    <property type="term" value="P:fatty acid elongation"/>
    <property type="evidence" value="ECO:0007669"/>
    <property type="project" value="TreeGrafter"/>
</dbReference>
<dbReference type="Pfam" id="PF04387">
    <property type="entry name" value="PTPLA"/>
    <property type="match status" value="1"/>
</dbReference>
<evidence type="ECO:0000256" key="9">
    <source>
        <dbReference type="ARBA" id="ARBA00023098"/>
    </source>
</evidence>
<keyword evidence="5 14" id="KW-0444">Lipid biosynthesis</keyword>
<comment type="function">
    <text evidence="14">Catalyzes the third of the four reactions of the long-chain fatty acids elongation cycle. This endoplasmic reticulum-bound enzymatic process, allows the addition of two carbons to the chain of long- and very long-chain fatty acids/VLCFAs per cycle. This enzyme catalyzes the dehydration of the 3-hydroxyacyl-CoA intermediate into trans-2,3-enoyl-CoA, within each cycle of fatty acid elongation. Thereby, it participates to the production of VLCFAs of different chain lengths that are involved in multiple biological processes as precursors of membrane lipids and lipid mediators.</text>
</comment>